<gene>
    <name evidence="2" type="ORF">CWS31_009520</name>
</gene>
<dbReference type="PANTHER" id="PTHR34203:SF15">
    <property type="entry name" value="SLL1173 PROTEIN"/>
    <property type="match status" value="1"/>
</dbReference>
<dbReference type="InterPro" id="IPR006342">
    <property type="entry name" value="FkbM_mtfrase"/>
</dbReference>
<dbReference type="RefSeq" id="WP_101344131.1">
    <property type="nucleotide sequence ID" value="NZ_PJAI02000009.1"/>
</dbReference>
<evidence type="ECO:0000313" key="2">
    <source>
        <dbReference type="EMBL" id="TYK65593.1"/>
    </source>
</evidence>
<sequence length="364" mass="42132">MKYFYKEFFCKYTKELHNNKHGYYDVFRTSLSSRIFIIYSFEVAISLMKRTFKLLTKKYITQDDYSSIVINKNNFFIINIDKFSEIYLLLSDDYSKEKYLDYIVFRAIGALKNRLPFDEHNLQKQLEISSSLRIDKKLNMYDLSPINYNLKFIGGELGIILDFILEQYAYKQKSINIEVVKDDVVIDCGGATGDTALYFYAKGAKKIYVYEFLPSSIKTINQQLLNNNISDEVEIINNAIWSESNLELSYLDKGNASVVAQKGKYQSSIVTLSIDDMVKTKEIEKIDFIKMDVEGAEVPALNGAYECIKKDKPKLAISVYHKKDDLITITSIIKKINPNYKLYFDYYTNTGAEAILYAIDSDCL</sequence>
<reference evidence="2 3" key="1">
    <citation type="submission" date="2019-08" db="EMBL/GenBank/DDBJ databases">
        <title>Microbe sample from Colwellia echini.</title>
        <authorList>
            <person name="Christiansen L."/>
            <person name="Pathiraja D."/>
            <person name="Schultz-Johansen M."/>
            <person name="Choi I.-G."/>
            <person name="Stougaard P."/>
        </authorList>
    </citation>
    <scope>NUCLEOTIDE SEQUENCE [LARGE SCALE GENOMIC DNA]</scope>
    <source>
        <strain evidence="2 3">A3</strain>
    </source>
</reference>
<dbReference type="Pfam" id="PF05050">
    <property type="entry name" value="Methyltransf_21"/>
    <property type="match status" value="1"/>
</dbReference>
<proteinExistence type="predicted"/>
<dbReference type="PANTHER" id="PTHR34203">
    <property type="entry name" value="METHYLTRANSFERASE, FKBM FAMILY PROTEIN"/>
    <property type="match status" value="1"/>
</dbReference>
<name>A0ABY3MWK6_9GAMM</name>
<accession>A0ABY3MWK6</accession>
<evidence type="ECO:0000313" key="3">
    <source>
        <dbReference type="Proteomes" id="UP000815846"/>
    </source>
</evidence>
<dbReference type="Proteomes" id="UP000815846">
    <property type="component" value="Unassembled WGS sequence"/>
</dbReference>
<protein>
    <submittedName>
        <fullName evidence="2">FkbM family methyltransferase</fullName>
    </submittedName>
</protein>
<dbReference type="GO" id="GO:0032259">
    <property type="term" value="P:methylation"/>
    <property type="evidence" value="ECO:0007669"/>
    <property type="project" value="UniProtKB-KW"/>
</dbReference>
<keyword evidence="3" id="KW-1185">Reference proteome</keyword>
<dbReference type="Gene3D" id="3.40.50.150">
    <property type="entry name" value="Vaccinia Virus protein VP39"/>
    <property type="match status" value="1"/>
</dbReference>
<dbReference type="InterPro" id="IPR052514">
    <property type="entry name" value="SAM-dependent_MTase"/>
</dbReference>
<dbReference type="NCBIfam" id="TIGR01444">
    <property type="entry name" value="fkbM_fam"/>
    <property type="match status" value="1"/>
</dbReference>
<organism evidence="2 3">
    <name type="scientific">Colwellia echini</name>
    <dbReference type="NCBI Taxonomy" id="1982103"/>
    <lineage>
        <taxon>Bacteria</taxon>
        <taxon>Pseudomonadati</taxon>
        <taxon>Pseudomonadota</taxon>
        <taxon>Gammaproteobacteria</taxon>
        <taxon>Alteromonadales</taxon>
        <taxon>Colwelliaceae</taxon>
        <taxon>Colwellia</taxon>
    </lineage>
</organism>
<dbReference type="InterPro" id="IPR029063">
    <property type="entry name" value="SAM-dependent_MTases_sf"/>
</dbReference>
<keyword evidence="2" id="KW-0489">Methyltransferase</keyword>
<evidence type="ECO:0000259" key="1">
    <source>
        <dbReference type="Pfam" id="PF05050"/>
    </source>
</evidence>
<dbReference type="GO" id="GO:0008168">
    <property type="term" value="F:methyltransferase activity"/>
    <property type="evidence" value="ECO:0007669"/>
    <property type="project" value="UniProtKB-KW"/>
</dbReference>
<dbReference type="SUPFAM" id="SSF53335">
    <property type="entry name" value="S-adenosyl-L-methionine-dependent methyltransferases"/>
    <property type="match status" value="1"/>
</dbReference>
<feature type="domain" description="Methyltransferase FkbM" evidence="1">
    <location>
        <begin position="187"/>
        <end position="323"/>
    </location>
</feature>
<keyword evidence="2" id="KW-0808">Transferase</keyword>
<dbReference type="EMBL" id="PJAI02000009">
    <property type="protein sequence ID" value="TYK65593.1"/>
    <property type="molecule type" value="Genomic_DNA"/>
</dbReference>
<comment type="caution">
    <text evidence="2">The sequence shown here is derived from an EMBL/GenBank/DDBJ whole genome shotgun (WGS) entry which is preliminary data.</text>
</comment>